<proteinExistence type="predicted"/>
<protein>
    <submittedName>
        <fullName evidence="2">Uncharacterized protein</fullName>
    </submittedName>
</protein>
<dbReference type="Proteomes" id="UP000092583">
    <property type="component" value="Unassembled WGS sequence"/>
</dbReference>
<feature type="compositionally biased region" description="Polar residues" evidence="1">
    <location>
        <begin position="27"/>
        <end position="40"/>
    </location>
</feature>
<sequence length="317" mass="35851">MNNSIYPDDPVSSKSVGEMRKGMIGNWINTNTQNPSTNQDMSKEVTNDPTSSTGFIEVNAILTELRQSAEGYTKMVNELWAQSCKTSKVNWPDPTEDEMWRTEIGKMIEDLTEDLTVDLQVKNEVSGLRARCQTQFDEITQLKKRNSSIEPYRVLLNRANDLTRSTISSYQGILNGTLLAKGGELDSQFREMAKSYSEINQNSSKINQAVRLVAQQGLKERYTDIFGVNDDSDTDTDSEYEYGNRHHYAQGETYEFQPQEHELITEIESWTQSKSNVQTAGFPSELMDLLPKKYKSLLTSGLASSKGDIPVYKVFKA</sequence>
<gene>
    <name evidence="2" type="ORF">L486_04598</name>
</gene>
<accession>A0A1B9INL4</accession>
<dbReference type="EMBL" id="KI669463">
    <property type="protein sequence ID" value="OCF57143.1"/>
    <property type="molecule type" value="Genomic_DNA"/>
</dbReference>
<evidence type="ECO:0000313" key="3">
    <source>
        <dbReference type="Proteomes" id="UP000092583"/>
    </source>
</evidence>
<evidence type="ECO:0000256" key="1">
    <source>
        <dbReference type="SAM" id="MobiDB-lite"/>
    </source>
</evidence>
<organism evidence="2 3">
    <name type="scientific">Kwoniella mangroviensis CBS 10435</name>
    <dbReference type="NCBI Taxonomy" id="1331196"/>
    <lineage>
        <taxon>Eukaryota</taxon>
        <taxon>Fungi</taxon>
        <taxon>Dikarya</taxon>
        <taxon>Basidiomycota</taxon>
        <taxon>Agaricomycotina</taxon>
        <taxon>Tremellomycetes</taxon>
        <taxon>Tremellales</taxon>
        <taxon>Cryptococcaceae</taxon>
        <taxon>Kwoniella</taxon>
    </lineage>
</organism>
<evidence type="ECO:0000313" key="2">
    <source>
        <dbReference type="EMBL" id="OCF57143.1"/>
    </source>
</evidence>
<reference evidence="2 3" key="1">
    <citation type="submission" date="2013-07" db="EMBL/GenBank/DDBJ databases">
        <title>The Genome Sequence of Kwoniella mangroviensis CBS10435.</title>
        <authorList>
            <consortium name="The Broad Institute Genome Sequencing Platform"/>
            <person name="Cuomo C."/>
            <person name="Litvintseva A."/>
            <person name="Chen Y."/>
            <person name="Heitman J."/>
            <person name="Sun S."/>
            <person name="Springer D."/>
            <person name="Dromer F."/>
            <person name="Young S.K."/>
            <person name="Zeng Q."/>
            <person name="Gargeya S."/>
            <person name="Fitzgerald M."/>
            <person name="Abouelleil A."/>
            <person name="Alvarado L."/>
            <person name="Berlin A.M."/>
            <person name="Chapman S.B."/>
            <person name="Dewar J."/>
            <person name="Goldberg J."/>
            <person name="Griggs A."/>
            <person name="Gujja S."/>
            <person name="Hansen M."/>
            <person name="Howarth C."/>
            <person name="Imamovic A."/>
            <person name="Larimer J."/>
            <person name="McCowan C."/>
            <person name="Murphy C."/>
            <person name="Pearson M."/>
            <person name="Priest M."/>
            <person name="Roberts A."/>
            <person name="Saif S."/>
            <person name="Shea T."/>
            <person name="Sykes S."/>
            <person name="Wortman J."/>
            <person name="Nusbaum C."/>
            <person name="Birren B."/>
        </authorList>
    </citation>
    <scope>NUCLEOTIDE SEQUENCE [LARGE SCALE GENOMIC DNA]</scope>
    <source>
        <strain evidence="2 3">CBS 10435</strain>
    </source>
</reference>
<reference evidence="3" key="2">
    <citation type="submission" date="2013-12" db="EMBL/GenBank/DDBJ databases">
        <title>Evolution of pathogenesis and genome organization in the Tremellales.</title>
        <authorList>
            <person name="Cuomo C."/>
            <person name="Litvintseva A."/>
            <person name="Heitman J."/>
            <person name="Chen Y."/>
            <person name="Sun S."/>
            <person name="Springer D."/>
            <person name="Dromer F."/>
            <person name="Young S."/>
            <person name="Zeng Q."/>
            <person name="Chapman S."/>
            <person name="Gujja S."/>
            <person name="Saif S."/>
            <person name="Birren B."/>
        </authorList>
    </citation>
    <scope>NUCLEOTIDE SEQUENCE [LARGE SCALE GENOMIC DNA]</scope>
    <source>
        <strain evidence="3">CBS 10435</strain>
    </source>
</reference>
<dbReference type="AlphaFoldDB" id="A0A1B9INL4"/>
<feature type="region of interest" description="Disordered" evidence="1">
    <location>
        <begin position="27"/>
        <end position="50"/>
    </location>
</feature>
<keyword evidence="3" id="KW-1185">Reference proteome</keyword>
<name>A0A1B9INL4_9TREE</name>